<dbReference type="STRING" id="84645.A0A498LAP6"/>
<evidence type="ECO:0000256" key="7">
    <source>
        <dbReference type="ARBA" id="ARBA00023170"/>
    </source>
</evidence>
<comment type="caution">
    <text evidence="14">The sequence shown here is derived from an EMBL/GenBank/DDBJ whole genome shotgun (WGS) entry which is preliminary data.</text>
</comment>
<dbReference type="Gene3D" id="3.40.190.10">
    <property type="entry name" value="Periplasmic binding protein-like II"/>
    <property type="match status" value="2"/>
</dbReference>
<evidence type="ECO:0000256" key="5">
    <source>
        <dbReference type="ARBA" id="ARBA00023065"/>
    </source>
</evidence>
<keyword evidence="3 11" id="KW-0812">Transmembrane</keyword>
<evidence type="ECO:0000313" key="15">
    <source>
        <dbReference type="EMBL" id="RXN19875.1"/>
    </source>
</evidence>
<evidence type="ECO:0000256" key="10">
    <source>
        <dbReference type="ARBA" id="ARBA00023303"/>
    </source>
</evidence>
<feature type="transmembrane region" description="Helical" evidence="11">
    <location>
        <begin position="287"/>
        <end position="305"/>
    </location>
</feature>
<dbReference type="SMART" id="SM00918">
    <property type="entry name" value="Lig_chan-Glu_bd"/>
    <property type="match status" value="1"/>
</dbReference>
<name>A0A498LAP6_LABRO</name>
<gene>
    <name evidence="15" type="ORF">ROHU_025394</name>
    <name evidence="14" type="ORF">ROHU_033417</name>
</gene>
<evidence type="ECO:0000313" key="16">
    <source>
        <dbReference type="Proteomes" id="UP000290572"/>
    </source>
</evidence>
<organism evidence="14 16">
    <name type="scientific">Labeo rohita</name>
    <name type="common">Indian major carp</name>
    <name type="synonym">Cyprinus rohita</name>
    <dbReference type="NCBI Taxonomy" id="84645"/>
    <lineage>
        <taxon>Eukaryota</taxon>
        <taxon>Metazoa</taxon>
        <taxon>Chordata</taxon>
        <taxon>Craniata</taxon>
        <taxon>Vertebrata</taxon>
        <taxon>Euteleostomi</taxon>
        <taxon>Actinopterygii</taxon>
        <taxon>Neopterygii</taxon>
        <taxon>Teleostei</taxon>
        <taxon>Ostariophysi</taxon>
        <taxon>Cypriniformes</taxon>
        <taxon>Cyprinidae</taxon>
        <taxon>Labeoninae</taxon>
        <taxon>Labeonini</taxon>
        <taxon>Labeo</taxon>
    </lineage>
</organism>
<evidence type="ECO:0000256" key="2">
    <source>
        <dbReference type="ARBA" id="ARBA00022448"/>
    </source>
</evidence>
<keyword evidence="8" id="KW-0325">Glycoprotein</keyword>
<evidence type="ECO:0000259" key="12">
    <source>
        <dbReference type="SMART" id="SM00079"/>
    </source>
</evidence>
<keyword evidence="16" id="KW-1185">Reference proteome</keyword>
<dbReference type="Proteomes" id="UP000290572">
    <property type="component" value="Unassembled WGS sequence"/>
</dbReference>
<dbReference type="PANTHER" id="PTHR18966">
    <property type="entry name" value="IONOTROPIC GLUTAMATE RECEPTOR"/>
    <property type="match status" value="1"/>
</dbReference>
<evidence type="ECO:0000256" key="6">
    <source>
        <dbReference type="ARBA" id="ARBA00023136"/>
    </source>
</evidence>
<dbReference type="CDD" id="cd13685">
    <property type="entry name" value="PBP2_iGluR_non_NMDA_like"/>
    <property type="match status" value="1"/>
</dbReference>
<evidence type="ECO:0000259" key="13">
    <source>
        <dbReference type="SMART" id="SM00918"/>
    </source>
</evidence>
<keyword evidence="4 11" id="KW-1133">Transmembrane helix</keyword>
<keyword evidence="7 14" id="KW-0675">Receptor</keyword>
<dbReference type="Pfam" id="PF10613">
    <property type="entry name" value="Lig_chan-Glu_bd"/>
    <property type="match status" value="1"/>
</dbReference>
<dbReference type="GO" id="GO:0015276">
    <property type="term" value="F:ligand-gated monoatomic ion channel activity"/>
    <property type="evidence" value="ECO:0007669"/>
    <property type="project" value="InterPro"/>
</dbReference>
<evidence type="ECO:0000256" key="9">
    <source>
        <dbReference type="ARBA" id="ARBA00023286"/>
    </source>
</evidence>
<keyword evidence="2" id="KW-0813">Transport</keyword>
<dbReference type="GO" id="GO:0016020">
    <property type="term" value="C:membrane"/>
    <property type="evidence" value="ECO:0007669"/>
    <property type="project" value="UniProtKB-SubCell"/>
</dbReference>
<keyword evidence="5" id="KW-0406">Ion transport</keyword>
<evidence type="ECO:0000256" key="11">
    <source>
        <dbReference type="SAM" id="Phobius"/>
    </source>
</evidence>
<dbReference type="AlphaFoldDB" id="A0A498LAP6"/>
<accession>A0A498LAP6</accession>
<evidence type="ECO:0000256" key="1">
    <source>
        <dbReference type="ARBA" id="ARBA00004141"/>
    </source>
</evidence>
<evidence type="ECO:0000313" key="14">
    <source>
        <dbReference type="EMBL" id="RXN05401.1"/>
    </source>
</evidence>
<feature type="domain" description="Ionotropic glutamate receptor C-terminal" evidence="12">
    <location>
        <begin position="1"/>
        <end position="268"/>
    </location>
</feature>
<dbReference type="FunFam" id="3.40.190.10:FF:000398">
    <property type="entry name" value="Si:dkey-183j2.10"/>
    <property type="match status" value="1"/>
</dbReference>
<evidence type="ECO:0000256" key="4">
    <source>
        <dbReference type="ARBA" id="ARBA00022989"/>
    </source>
</evidence>
<proteinExistence type="evidence at protein level"/>
<dbReference type="FunFam" id="3.40.190.10:FF:000364">
    <property type="entry name" value="Si:dkey-183j2.10"/>
    <property type="match status" value="1"/>
</dbReference>
<dbReference type="Pfam" id="PF00060">
    <property type="entry name" value="Lig_chan"/>
    <property type="match status" value="1"/>
</dbReference>
<dbReference type="SMART" id="SM00079">
    <property type="entry name" value="PBPe"/>
    <property type="match status" value="1"/>
</dbReference>
<dbReference type="EMBL" id="QBIY01013405">
    <property type="protein sequence ID" value="RXN05401.1"/>
    <property type="molecule type" value="Genomic_DNA"/>
</dbReference>
<dbReference type="InterPro" id="IPR001320">
    <property type="entry name" value="Iontro_rcpt_C"/>
</dbReference>
<evidence type="ECO:0000256" key="3">
    <source>
        <dbReference type="ARBA" id="ARBA00022692"/>
    </source>
</evidence>
<keyword evidence="9" id="KW-1071">Ligand-gated ion channel</keyword>
<sequence>MQDPYTMSKGSQLEGYCMDLLTELAKKLGFKYKVHLVKDGAYGRQDESGNWNGMIGEVVRGEADLAVAPLTLTAAREKAVGMTKPYMQTGISAGPHPKAVSGRVISCTWWLFAVVLLACYFSSLSSSQGADSEPLMIKGFEDLANQDVIEYGTLSGSSTLAFFKNSNNPAYRRIYEHMERRKSFVSSMDEGVQRAKEGNYAFIGESVSLDLAVARHCELVRAHEVIGMRGYSIVTPLGSPMLKNLSVAILQLSEAGELAYLRTKWWASSCIPDSAKGSSLRAHSMKGIFLVLAIGLGIGVLLSLFELTSKSRSTAGEQKAKILLHSFDSGAEPAFENDQHKGRPGNFRQKQAIKRSTTVICKSYIAE</sequence>
<dbReference type="InterPro" id="IPR019594">
    <property type="entry name" value="Glu/Gly-bd"/>
</dbReference>
<dbReference type="EMBL" id="QBIY01012657">
    <property type="protein sequence ID" value="RXN19875.1"/>
    <property type="molecule type" value="Genomic_DNA"/>
</dbReference>
<feature type="domain" description="Ionotropic glutamate receptor L-glutamate and glycine-binding" evidence="13">
    <location>
        <begin position="4"/>
        <end position="60"/>
    </location>
</feature>
<evidence type="ECO:0000256" key="8">
    <source>
        <dbReference type="ARBA" id="ARBA00023180"/>
    </source>
</evidence>
<protein>
    <submittedName>
        <fullName evidence="14">Putative glutamate receptor</fullName>
    </submittedName>
</protein>
<keyword evidence="6 11" id="KW-0472">Membrane</keyword>
<keyword evidence="17" id="KW-1267">Proteomics identification</keyword>
<dbReference type="InterPro" id="IPR015683">
    <property type="entry name" value="Ionotropic_Glu_rcpt"/>
</dbReference>
<evidence type="ECO:0007829" key="17">
    <source>
        <dbReference type="PeptideAtlas" id="A0A498LAP6"/>
    </source>
</evidence>
<reference evidence="14 16" key="1">
    <citation type="submission" date="2018-03" db="EMBL/GenBank/DDBJ databases">
        <title>Draft genome sequence of Rohu Carp (Labeo rohita).</title>
        <authorList>
            <person name="Das P."/>
            <person name="Kushwaha B."/>
            <person name="Joshi C.G."/>
            <person name="Kumar D."/>
            <person name="Nagpure N.S."/>
            <person name="Sahoo L."/>
            <person name="Das S.P."/>
            <person name="Bit A."/>
            <person name="Patnaik S."/>
            <person name="Meher P.K."/>
            <person name="Jayasankar P."/>
            <person name="Koringa P.G."/>
            <person name="Patel N.V."/>
            <person name="Hinsu A.T."/>
            <person name="Kumar R."/>
            <person name="Pandey M."/>
            <person name="Agarwal S."/>
            <person name="Srivastava S."/>
            <person name="Singh M."/>
            <person name="Iquebal M.A."/>
            <person name="Jaiswal S."/>
            <person name="Angadi U.B."/>
            <person name="Kumar N."/>
            <person name="Raza M."/>
            <person name="Shah T.M."/>
            <person name="Rai A."/>
            <person name="Jena J.K."/>
        </authorList>
    </citation>
    <scope>NUCLEOTIDE SEQUENCE [LARGE SCALE GENOMIC DNA]</scope>
    <source>
        <strain evidence="14">DASCIFA01</strain>
        <tissue evidence="14">Testis</tissue>
    </source>
</reference>
<dbReference type="SUPFAM" id="SSF53850">
    <property type="entry name" value="Periplasmic binding protein-like II"/>
    <property type="match status" value="1"/>
</dbReference>
<comment type="subcellular location">
    <subcellularLocation>
        <location evidence="1">Membrane</location>
        <topology evidence="1">Multi-pass membrane protein</topology>
    </subcellularLocation>
</comment>
<keyword evidence="10" id="KW-0407">Ion channel</keyword>